<dbReference type="Gene3D" id="1.10.150.870">
    <property type="match status" value="1"/>
</dbReference>
<dbReference type="GO" id="GO:0005737">
    <property type="term" value="C:cytoplasm"/>
    <property type="evidence" value="ECO:0007669"/>
    <property type="project" value="UniProtKB-SubCell"/>
</dbReference>
<evidence type="ECO:0000256" key="6">
    <source>
        <dbReference type="ARBA" id="ARBA00022705"/>
    </source>
</evidence>
<dbReference type="InterPro" id="IPR041931">
    <property type="entry name" value="DNA_pol3_alpha_thumb_dom"/>
</dbReference>
<evidence type="ECO:0000256" key="7">
    <source>
        <dbReference type="ARBA" id="ARBA00022932"/>
    </source>
</evidence>
<evidence type="ECO:0000256" key="2">
    <source>
        <dbReference type="ARBA" id="ARBA00012417"/>
    </source>
</evidence>
<dbReference type="Pfam" id="PF14579">
    <property type="entry name" value="HHH_6"/>
    <property type="match status" value="1"/>
</dbReference>
<dbReference type="PANTHER" id="PTHR32294">
    <property type="entry name" value="DNA POLYMERASE III SUBUNIT ALPHA"/>
    <property type="match status" value="1"/>
</dbReference>
<evidence type="ECO:0000256" key="1">
    <source>
        <dbReference type="ARBA" id="ARBA00004496"/>
    </source>
</evidence>
<dbReference type="CDD" id="cd04485">
    <property type="entry name" value="DnaE_OBF"/>
    <property type="match status" value="1"/>
</dbReference>
<dbReference type="InterPro" id="IPR016195">
    <property type="entry name" value="Pol/histidinol_Pase-like"/>
</dbReference>
<dbReference type="PANTHER" id="PTHR32294:SF0">
    <property type="entry name" value="DNA POLYMERASE III SUBUNIT ALPHA"/>
    <property type="match status" value="1"/>
</dbReference>
<comment type="catalytic activity">
    <reaction evidence="8">
        <text>DNA(n) + a 2'-deoxyribonucleoside 5'-triphosphate = DNA(n+1) + diphosphate</text>
        <dbReference type="Rhea" id="RHEA:22508"/>
        <dbReference type="Rhea" id="RHEA-COMP:17339"/>
        <dbReference type="Rhea" id="RHEA-COMP:17340"/>
        <dbReference type="ChEBI" id="CHEBI:33019"/>
        <dbReference type="ChEBI" id="CHEBI:61560"/>
        <dbReference type="ChEBI" id="CHEBI:173112"/>
        <dbReference type="EC" id="2.7.7.7"/>
    </reaction>
</comment>
<keyword evidence="4" id="KW-0808">Transferase</keyword>
<evidence type="ECO:0000259" key="9">
    <source>
        <dbReference type="SMART" id="SM00481"/>
    </source>
</evidence>
<dbReference type="InterPro" id="IPR004805">
    <property type="entry name" value="DnaE2/DnaE/PolC"/>
</dbReference>
<dbReference type="Proteomes" id="UP000231152">
    <property type="component" value="Unassembled WGS sequence"/>
</dbReference>
<proteinExistence type="predicted"/>
<dbReference type="GO" id="GO:0006260">
    <property type="term" value="P:DNA replication"/>
    <property type="evidence" value="ECO:0007669"/>
    <property type="project" value="UniProtKB-KW"/>
</dbReference>
<evidence type="ECO:0000256" key="8">
    <source>
        <dbReference type="ARBA" id="ARBA00049244"/>
    </source>
</evidence>
<dbReference type="Gene3D" id="3.20.20.140">
    <property type="entry name" value="Metal-dependent hydrolases"/>
    <property type="match status" value="1"/>
</dbReference>
<dbReference type="NCBIfam" id="TIGR00594">
    <property type="entry name" value="polc"/>
    <property type="match status" value="1"/>
</dbReference>
<dbReference type="SMART" id="SM00481">
    <property type="entry name" value="POLIIIAc"/>
    <property type="match status" value="1"/>
</dbReference>
<keyword evidence="7" id="KW-0239">DNA-directed DNA polymerase</keyword>
<name>A0A2M8LE03_9BACT</name>
<comment type="subcellular location">
    <subcellularLocation>
        <location evidence="1">Cytoplasm</location>
    </subcellularLocation>
</comment>
<comment type="caution">
    <text evidence="10">The sequence shown here is derived from an EMBL/GenBank/DDBJ whole genome shotgun (WGS) entry which is preliminary data.</text>
</comment>
<dbReference type="InterPro" id="IPR004365">
    <property type="entry name" value="NA-bd_OB_tRNA"/>
</dbReference>
<dbReference type="Pfam" id="PF07733">
    <property type="entry name" value="DNA_pol3_alpha"/>
    <property type="match status" value="1"/>
</dbReference>
<protein>
    <recommendedName>
        <fullName evidence="3">DNA polymerase III subunit alpha</fullName>
        <ecNumber evidence="2">2.7.7.7</ecNumber>
    </recommendedName>
</protein>
<dbReference type="GO" id="GO:0003676">
    <property type="term" value="F:nucleic acid binding"/>
    <property type="evidence" value="ECO:0007669"/>
    <property type="project" value="InterPro"/>
</dbReference>
<dbReference type="SUPFAM" id="SSF89550">
    <property type="entry name" value="PHP domain-like"/>
    <property type="match status" value="1"/>
</dbReference>
<dbReference type="SUPFAM" id="SSF47781">
    <property type="entry name" value="RuvA domain 2-like"/>
    <property type="match status" value="1"/>
</dbReference>
<evidence type="ECO:0000256" key="3">
    <source>
        <dbReference type="ARBA" id="ARBA00019114"/>
    </source>
</evidence>
<dbReference type="EMBL" id="PFET01000012">
    <property type="protein sequence ID" value="PJE75655.1"/>
    <property type="molecule type" value="Genomic_DNA"/>
</dbReference>
<dbReference type="InterPro" id="IPR040982">
    <property type="entry name" value="DNA_pol3_finger"/>
</dbReference>
<dbReference type="InterPro" id="IPR004013">
    <property type="entry name" value="PHP_dom"/>
</dbReference>
<gene>
    <name evidence="10" type="ORF">COV04_03590</name>
</gene>
<reference evidence="10 11" key="1">
    <citation type="submission" date="2017-09" db="EMBL/GenBank/DDBJ databases">
        <title>Depth-based differentiation of microbial function through sediment-hosted aquifers and enrichment of novel symbionts in the deep terrestrial subsurface.</title>
        <authorList>
            <person name="Probst A.J."/>
            <person name="Ladd B."/>
            <person name="Jarett J.K."/>
            <person name="Geller-Mcgrath D.E."/>
            <person name="Sieber C.M."/>
            <person name="Emerson J.B."/>
            <person name="Anantharaman K."/>
            <person name="Thomas B.C."/>
            <person name="Malmstrom R."/>
            <person name="Stieglmeier M."/>
            <person name="Klingl A."/>
            <person name="Woyke T."/>
            <person name="Ryan C.M."/>
            <person name="Banfield J.F."/>
        </authorList>
    </citation>
    <scope>NUCLEOTIDE SEQUENCE [LARGE SCALE GENOMIC DNA]</scope>
    <source>
        <strain evidence="10">CG10_big_fil_rev_8_21_14_0_10_48_11</strain>
    </source>
</reference>
<evidence type="ECO:0000313" key="11">
    <source>
        <dbReference type="Proteomes" id="UP000231152"/>
    </source>
</evidence>
<dbReference type="GO" id="GO:0008408">
    <property type="term" value="F:3'-5' exonuclease activity"/>
    <property type="evidence" value="ECO:0007669"/>
    <property type="project" value="InterPro"/>
</dbReference>
<keyword evidence="5" id="KW-0548">Nucleotidyltransferase</keyword>
<sequence>MARFVHLHTHSHYSLLDGLPKIPQLVAATKKRGMEALAITDHGVLYGVVEFYKAAKKAGIKPIIGVEAYVATNRLTDKRARIDDSSYHLTLLAENQEGYHNLLKLVTLAHLEGFYYKPRVDHEVLRRYSGGLIALSGCLGGEVAQALLADDYEAARKVALVYRSIFGEQNFYFEIQSHPSLTEQVKTNSGLHRLAEETGISLVATKDSHYLDKEDAEAQDALLCVQTGKLISDTNRLRMTATDLHFASPEEMVAAFPDDLAAVERSAEIADRCNVELKLGTWIFPDFAIPTGKTADEYLDALAHQGLTNHFGTIAPETEERLRYELGIIKKKGYATYFLVVADFANWTRAEGIVATTRGSAAGSLVAFSLGITTVDPLIYRLPFERFLNEWRPTPPDIDMDFADDRRDEVIAHVKEKYGEDRVAQIVTFGTMQARAAVRDIGRVLGYPYALCDKVAKTIPVGSQGFPMSIDKALEIEPELRRRYETDPEVGRLLDLARKVEGCVRHASVHAAGVVITPGPLVDFMPLQREAGGEKVITQYEMHAVEDIGILKMDFLGIRNLAILGGAVKLIKKIYNVEININDLPLDDKKTYELLARGETIGLFQLSGSGMTRYLKELRPTTIHDIMAMVALFRPGPMSNIPQYIERKHNARKITYLDPRLKSILERSYGIVTYQDDVLLIAIEIAGYSWEEADTLRRAMGKKIPAVMAAEKERFISGCMNTSKLTGPKAEELWKLIEPFAAYGFNKSHAASYGIVAYQTAYLKANYPCAYMTAVLRAESHNLDKVGEIVAECRRMGIEVLPPNVNESYEHFTWLDEQHIRFGLLAIKNVGEDVARALIEERKENGPFASLEDFLLRMQTKNFNKRFLESAIKSGCLDEWGERQQLLNGTEAMLRYNRAAATAAASRQATLFGEAMNAPLPLILEEVPPADTKQCLTWERELLGLYVTEHPLQAFASGIAPFTIPVGHLPFYRSDDVIGVGAVIDTVRRITTKKGDLMCFVKVSDATASAEIIVFPSTYQKSPTVWEPDNIVLVAGKVARHEGEVQIIADAVEVLEMEQFPDTVKRWERLRFQRREPEPTTESNEEESLV</sequence>
<feature type="domain" description="Polymerase/histidinol phosphatase N-terminal" evidence="9">
    <location>
        <begin position="5"/>
        <end position="72"/>
    </location>
</feature>
<dbReference type="EC" id="2.7.7.7" evidence="2"/>
<dbReference type="InterPro" id="IPR010994">
    <property type="entry name" value="RuvA_2-like"/>
</dbReference>
<dbReference type="NCBIfam" id="NF004226">
    <property type="entry name" value="PRK05673.1"/>
    <property type="match status" value="1"/>
</dbReference>
<evidence type="ECO:0000256" key="4">
    <source>
        <dbReference type="ARBA" id="ARBA00022679"/>
    </source>
</evidence>
<dbReference type="Pfam" id="PF01336">
    <property type="entry name" value="tRNA_anti-codon"/>
    <property type="match status" value="1"/>
</dbReference>
<dbReference type="InterPro" id="IPR003141">
    <property type="entry name" value="Pol/His_phosphatase_N"/>
</dbReference>
<dbReference type="Pfam" id="PF02811">
    <property type="entry name" value="PHP"/>
    <property type="match status" value="1"/>
</dbReference>
<accession>A0A2M8LE03</accession>
<dbReference type="NCBIfam" id="NF005298">
    <property type="entry name" value="PRK06826.1"/>
    <property type="match status" value="1"/>
</dbReference>
<organism evidence="10 11">
    <name type="scientific">Candidatus Uhrbacteria bacterium CG10_big_fil_rev_8_21_14_0_10_48_11</name>
    <dbReference type="NCBI Taxonomy" id="1975037"/>
    <lineage>
        <taxon>Bacteria</taxon>
        <taxon>Candidatus Uhriibacteriota</taxon>
    </lineage>
</organism>
<dbReference type="InterPro" id="IPR011708">
    <property type="entry name" value="DNA_pol3_alpha_NTPase_dom"/>
</dbReference>
<keyword evidence="6" id="KW-0235">DNA replication</keyword>
<dbReference type="GO" id="GO:0003887">
    <property type="term" value="F:DNA-directed DNA polymerase activity"/>
    <property type="evidence" value="ECO:0007669"/>
    <property type="project" value="UniProtKB-KW"/>
</dbReference>
<dbReference type="InterPro" id="IPR029460">
    <property type="entry name" value="DNAPol_HHH"/>
</dbReference>
<dbReference type="CDD" id="cd12113">
    <property type="entry name" value="PHP_PolIIIA_DnaE3"/>
    <property type="match status" value="1"/>
</dbReference>
<evidence type="ECO:0000256" key="5">
    <source>
        <dbReference type="ARBA" id="ARBA00022695"/>
    </source>
</evidence>
<dbReference type="AlphaFoldDB" id="A0A2M8LE03"/>
<dbReference type="Pfam" id="PF17657">
    <property type="entry name" value="DNA_pol3_finger"/>
    <property type="match status" value="1"/>
</dbReference>
<dbReference type="Gene3D" id="1.10.10.1600">
    <property type="entry name" value="Bacterial DNA polymerase III alpha subunit, thumb domain"/>
    <property type="match status" value="1"/>
</dbReference>
<evidence type="ECO:0000313" key="10">
    <source>
        <dbReference type="EMBL" id="PJE75655.1"/>
    </source>
</evidence>